<keyword evidence="1" id="KW-1133">Transmembrane helix</keyword>
<dbReference type="Proteomes" id="UP001224926">
    <property type="component" value="Chromosome"/>
</dbReference>
<dbReference type="GeneID" id="84213970"/>
<protein>
    <submittedName>
        <fullName evidence="2">Uncharacterized protein</fullName>
    </submittedName>
</protein>
<keyword evidence="3" id="KW-1185">Reference proteome</keyword>
<dbReference type="EMBL" id="CP101873">
    <property type="protein sequence ID" value="WMT09653.1"/>
    <property type="molecule type" value="Genomic_DNA"/>
</dbReference>
<sequence length="67" mass="7347">MSALRAALFEWDLSRVARIGCSALAVFLARRVTDDVLIGLGAMVVFLVALSIPWNIAERLADRSRDS</sequence>
<name>A0AAF0PCP6_9EURY</name>
<keyword evidence="1" id="KW-0472">Membrane</keyword>
<keyword evidence="1" id="KW-0812">Transmembrane</keyword>
<dbReference type="RefSeq" id="WP_049965524.1">
    <property type="nucleotide sequence ID" value="NZ_CP101873.1"/>
</dbReference>
<reference evidence="2 3" key="1">
    <citation type="submission" date="2022-07" db="EMBL/GenBank/DDBJ databases">
        <title>Two temperate virus in Haloterrigena jeotgali A29.</title>
        <authorList>
            <person name="Deng X."/>
        </authorList>
    </citation>
    <scope>NUCLEOTIDE SEQUENCE [LARGE SCALE GENOMIC DNA]</scope>
    <source>
        <strain evidence="2 3">A29</strain>
    </source>
</reference>
<gene>
    <name evidence="2" type="ORF">NP511_08475</name>
</gene>
<organism evidence="2 3">
    <name type="scientific">Natrinema thermotolerans</name>
    <dbReference type="NCBI Taxonomy" id="121872"/>
    <lineage>
        <taxon>Archaea</taxon>
        <taxon>Methanobacteriati</taxon>
        <taxon>Methanobacteriota</taxon>
        <taxon>Stenosarchaea group</taxon>
        <taxon>Halobacteria</taxon>
        <taxon>Halobacteriales</taxon>
        <taxon>Natrialbaceae</taxon>
        <taxon>Natrinema</taxon>
    </lineage>
</organism>
<evidence type="ECO:0000256" key="1">
    <source>
        <dbReference type="SAM" id="Phobius"/>
    </source>
</evidence>
<evidence type="ECO:0000313" key="3">
    <source>
        <dbReference type="Proteomes" id="UP001224926"/>
    </source>
</evidence>
<accession>A0AAF0PCP6</accession>
<proteinExistence type="predicted"/>
<dbReference type="AlphaFoldDB" id="A0AAF0PCP6"/>
<feature type="transmembrane region" description="Helical" evidence="1">
    <location>
        <begin position="36"/>
        <end position="57"/>
    </location>
</feature>
<dbReference type="GeneID" id="39861651"/>
<evidence type="ECO:0000313" key="2">
    <source>
        <dbReference type="EMBL" id="WMT09653.1"/>
    </source>
</evidence>